<feature type="compositionally biased region" description="Acidic residues" evidence="1">
    <location>
        <begin position="627"/>
        <end position="638"/>
    </location>
</feature>
<feature type="domain" description="DUF4283" evidence="2">
    <location>
        <begin position="708"/>
        <end position="791"/>
    </location>
</feature>
<evidence type="ECO:0000256" key="1">
    <source>
        <dbReference type="SAM" id="MobiDB-lite"/>
    </source>
</evidence>
<evidence type="ECO:0000259" key="2">
    <source>
        <dbReference type="Pfam" id="PF14111"/>
    </source>
</evidence>
<dbReference type="InterPro" id="IPR040256">
    <property type="entry name" value="At4g02000-like"/>
</dbReference>
<dbReference type="InterPro" id="IPR025558">
    <property type="entry name" value="DUF4283"/>
</dbReference>
<reference evidence="3" key="1">
    <citation type="journal article" date="2022" name="Int. J. Mol. Sci.">
        <title>Draft Genome of Tanacetum Coccineum: Genomic Comparison of Closely Related Tanacetum-Family Plants.</title>
        <authorList>
            <person name="Yamashiro T."/>
            <person name="Shiraishi A."/>
            <person name="Nakayama K."/>
            <person name="Satake H."/>
        </authorList>
    </citation>
    <scope>NUCLEOTIDE SEQUENCE</scope>
</reference>
<feature type="compositionally biased region" description="Basic and acidic residues" evidence="1">
    <location>
        <begin position="641"/>
        <end position="665"/>
    </location>
</feature>
<dbReference type="EMBL" id="BQNB010021211">
    <property type="protein sequence ID" value="GJU04044.1"/>
    <property type="molecule type" value="Genomic_DNA"/>
</dbReference>
<gene>
    <name evidence="3" type="ORF">Tco_1114382</name>
</gene>
<name>A0ABQ5IUZ7_9ASTR</name>
<feature type="compositionally biased region" description="Polar residues" evidence="1">
    <location>
        <begin position="946"/>
        <end position="956"/>
    </location>
</feature>
<feature type="region of interest" description="Disordered" evidence="1">
    <location>
        <begin position="617"/>
        <end position="672"/>
    </location>
</feature>
<feature type="region of interest" description="Disordered" evidence="1">
    <location>
        <begin position="903"/>
        <end position="988"/>
    </location>
</feature>
<accession>A0ABQ5IUZ7</accession>
<evidence type="ECO:0000313" key="4">
    <source>
        <dbReference type="Proteomes" id="UP001151760"/>
    </source>
</evidence>
<dbReference type="PANTHER" id="PTHR31286:SF99">
    <property type="entry name" value="DUF4283 DOMAIN-CONTAINING PROTEIN"/>
    <property type="match status" value="1"/>
</dbReference>
<feature type="compositionally biased region" description="Basic and acidic residues" evidence="1">
    <location>
        <begin position="903"/>
        <end position="927"/>
    </location>
</feature>
<dbReference type="Pfam" id="PF14111">
    <property type="entry name" value="DUF4283"/>
    <property type="match status" value="1"/>
</dbReference>
<dbReference type="PANTHER" id="PTHR31286">
    <property type="entry name" value="GLYCINE-RICH CELL WALL STRUCTURAL PROTEIN 1.8-LIKE"/>
    <property type="match status" value="1"/>
</dbReference>
<dbReference type="Proteomes" id="UP001151760">
    <property type="component" value="Unassembled WGS sequence"/>
</dbReference>
<feature type="non-terminal residue" evidence="3">
    <location>
        <position position="1"/>
    </location>
</feature>
<comment type="caution">
    <text evidence="3">The sequence shown here is derived from an EMBL/GenBank/DDBJ whole genome shotgun (WGS) entry which is preliminary data.</text>
</comment>
<organism evidence="3 4">
    <name type="scientific">Tanacetum coccineum</name>
    <dbReference type="NCBI Taxonomy" id="301880"/>
    <lineage>
        <taxon>Eukaryota</taxon>
        <taxon>Viridiplantae</taxon>
        <taxon>Streptophyta</taxon>
        <taxon>Embryophyta</taxon>
        <taxon>Tracheophyta</taxon>
        <taxon>Spermatophyta</taxon>
        <taxon>Magnoliopsida</taxon>
        <taxon>eudicotyledons</taxon>
        <taxon>Gunneridae</taxon>
        <taxon>Pentapetalae</taxon>
        <taxon>asterids</taxon>
        <taxon>campanulids</taxon>
        <taxon>Asterales</taxon>
        <taxon>Asteraceae</taxon>
        <taxon>Asteroideae</taxon>
        <taxon>Anthemideae</taxon>
        <taxon>Anthemidinae</taxon>
        <taxon>Tanacetum</taxon>
    </lineage>
</organism>
<evidence type="ECO:0000313" key="3">
    <source>
        <dbReference type="EMBL" id="GJU04044.1"/>
    </source>
</evidence>
<feature type="compositionally biased region" description="Basic and acidic residues" evidence="1">
    <location>
        <begin position="961"/>
        <end position="988"/>
    </location>
</feature>
<reference evidence="3" key="2">
    <citation type="submission" date="2022-01" db="EMBL/GenBank/DDBJ databases">
        <authorList>
            <person name="Yamashiro T."/>
            <person name="Shiraishi A."/>
            <person name="Satake H."/>
            <person name="Nakayama K."/>
        </authorList>
    </citation>
    <scope>NUCLEOTIDE SEQUENCE</scope>
</reference>
<sequence length="1014" mass="114899">HTSDITSATPFLALNVNKELVLYPIRDVPQEATVATDVARTTNELPLNKWVHIGCEVTTDFMRIYMNGVIMGETRVTCTADSLRKISLLGANEYDSIHLHGVEILPIMSSIKYFYVKDPPVQLHFDATSATDVEVDSDGVWSVVGGKASSRRNFSLTVVLKDAFGRSVNKEMELVATLTYADNGAHVEKLDGAEAPLLTCKDGVEFASWDKPTRLISGHASFRLWISQLSSQCDNRLFRIKFNVFKMGRRYPFLEAFSRPIRCILPNLVPNPRTSTLIWKRSTSAIHTFNGPSWLNGGTMEPINNVVHEAKLTPLSKRIKLGQANPVVNVKPDNVLKQPDVVRHEDGRLNGRTLDGKQETHQRGCNLLTDSDSIEAANTCKSLGSNGSPVSDLSVFKYCLGTLNEKYLLLKDLATSASEKEVMDFAEQVAQFSGCHHHRNIIRISKRMIEDGAKVWNSLSQNYDHVWWDKMILVLRDQFIKVSCCRNRFLVHQDFEVLSRIGGFQEKAHLFLGFLHQEAGLTLMLAGNLIITYVGSDFAIHHRPLSLDFFHSCGGKSLKDMLLEERELSRLGRQDNIFHLKHTKNGGIVNDVSRDLECGNGVDIDVRMDGCVAGDPSVNQVDCNDKEGEEYPELESTGESDSIRKDAVSREEDDLSSKKESEKGNRMSYASKVKQDEVPKNLNYIPTLITDDGNEVVIFDDMLVQRGSERWNLTVYGQFVGYNMNIHELRYNVRRMWSKFGIAEIDVVKEGHYVFKFKNLEGLNAVLDKGPWMVRNKPLFLKRWCPDIGMEKMEPKKLPVWVKMVNVPLEAWTIEGISALASSLGKPIMMDASTANMCHNGFGNIEYARVLVEMDSEKGIKNEIEIQYRDQNNNVKGSKKVKVVYDWKPPVCSKCKVFGHEDRQCKKGSHGRENGNEQNKCDGEIRGDVQGPRKNANRWNYVGNEQGKQNHNQSKGGMNWRDPDTRRQEYRKKQTSDMNKNESTSRRNKWNVKEKEVVEIRKTANKYFVLDSLT</sequence>
<protein>
    <submittedName>
        <fullName evidence="3">SH2 domain-containing protein A isoform X1</fullName>
    </submittedName>
</protein>
<keyword evidence="4" id="KW-1185">Reference proteome</keyword>
<proteinExistence type="predicted"/>